<dbReference type="PATRIC" id="fig|294.132.peg.2031"/>
<name>A0A0F4U1M4_PSEFL</name>
<dbReference type="OrthoDB" id="6901916at2"/>
<evidence type="ECO:0000313" key="3">
    <source>
        <dbReference type="Proteomes" id="UP000033588"/>
    </source>
</evidence>
<protein>
    <submittedName>
        <fullName evidence="2">Uncharacterized protein</fullName>
    </submittedName>
</protein>
<feature type="signal peptide" evidence="1">
    <location>
        <begin position="1"/>
        <end position="21"/>
    </location>
</feature>
<accession>A0A0F4U1M4</accession>
<dbReference type="Proteomes" id="UP000033588">
    <property type="component" value="Unassembled WGS sequence"/>
</dbReference>
<gene>
    <name evidence="2" type="ORF">VC35_00260</name>
</gene>
<dbReference type="EMBL" id="LACC01000002">
    <property type="protein sequence ID" value="KJZ50653.1"/>
    <property type="molecule type" value="Genomic_DNA"/>
</dbReference>
<evidence type="ECO:0000256" key="1">
    <source>
        <dbReference type="SAM" id="SignalP"/>
    </source>
</evidence>
<sequence>MLLKNFVTVSFGLLLSLKAMADDKGVYSAKLTSVETNKKAPSTVKTGYQVKTGYRIDDFYSFTVAAIDPMKPQSQIFSSKIDPRNVQHMDDSPLDCKYAFSAELELIRGL</sequence>
<evidence type="ECO:0000313" key="2">
    <source>
        <dbReference type="EMBL" id="KJZ50653.1"/>
    </source>
</evidence>
<reference evidence="2 3" key="1">
    <citation type="submission" date="2015-03" db="EMBL/GenBank/DDBJ databases">
        <title>Comparative genomics of Pseudomonas insights into diversity of traits involved in vanlence and defense.</title>
        <authorList>
            <person name="Qin Y."/>
        </authorList>
    </citation>
    <scope>NUCLEOTIDE SEQUENCE [LARGE SCALE GENOMIC DNA]</scope>
    <source>
        <strain evidence="2 3">C8</strain>
    </source>
</reference>
<dbReference type="AlphaFoldDB" id="A0A0F4U1M4"/>
<dbReference type="RefSeq" id="WP_046037046.1">
    <property type="nucleotide sequence ID" value="NZ_LACC01000002.1"/>
</dbReference>
<comment type="caution">
    <text evidence="2">The sequence shown here is derived from an EMBL/GenBank/DDBJ whole genome shotgun (WGS) entry which is preliminary data.</text>
</comment>
<keyword evidence="1" id="KW-0732">Signal</keyword>
<organism evidence="2 3">
    <name type="scientific">Pseudomonas fluorescens</name>
    <dbReference type="NCBI Taxonomy" id="294"/>
    <lineage>
        <taxon>Bacteria</taxon>
        <taxon>Pseudomonadati</taxon>
        <taxon>Pseudomonadota</taxon>
        <taxon>Gammaproteobacteria</taxon>
        <taxon>Pseudomonadales</taxon>
        <taxon>Pseudomonadaceae</taxon>
        <taxon>Pseudomonas</taxon>
    </lineage>
</organism>
<proteinExistence type="predicted"/>
<feature type="chain" id="PRO_5002479782" evidence="1">
    <location>
        <begin position="22"/>
        <end position="110"/>
    </location>
</feature>